<dbReference type="AlphaFoldDB" id="A0A0D2NE79"/>
<organism evidence="1 2">
    <name type="scientific">Monoraphidium neglectum</name>
    <dbReference type="NCBI Taxonomy" id="145388"/>
    <lineage>
        <taxon>Eukaryota</taxon>
        <taxon>Viridiplantae</taxon>
        <taxon>Chlorophyta</taxon>
        <taxon>core chlorophytes</taxon>
        <taxon>Chlorophyceae</taxon>
        <taxon>CS clade</taxon>
        <taxon>Sphaeropleales</taxon>
        <taxon>Selenastraceae</taxon>
        <taxon>Monoraphidium</taxon>
    </lineage>
</organism>
<gene>
    <name evidence="1" type="ORF">MNEG_4416</name>
</gene>
<evidence type="ECO:0008006" key="3">
    <source>
        <dbReference type="Google" id="ProtNLM"/>
    </source>
</evidence>
<name>A0A0D2NE79_9CHLO</name>
<dbReference type="EMBL" id="KK100831">
    <property type="protein sequence ID" value="KIZ03541.1"/>
    <property type="molecule type" value="Genomic_DNA"/>
</dbReference>
<dbReference type="KEGG" id="mng:MNEG_4416"/>
<keyword evidence="2" id="KW-1185">Reference proteome</keyword>
<dbReference type="GeneID" id="25737293"/>
<sequence>MSVFPTTEYAATAGVLPLPDDVLGGIIAGIEDCDTLRALNAASPSLRRLVLGSRRRLNLRETTRTGSTLEAACAVMARCQLWHGLRWLRLPDVNNAAAEVVLALMHAAARWV</sequence>
<dbReference type="RefSeq" id="XP_013902560.1">
    <property type="nucleotide sequence ID" value="XM_014047106.1"/>
</dbReference>
<protein>
    <recommendedName>
        <fullName evidence="3">F-box domain-containing protein</fullName>
    </recommendedName>
</protein>
<reference evidence="1 2" key="1">
    <citation type="journal article" date="2013" name="BMC Genomics">
        <title>Reconstruction of the lipid metabolism for the microalga Monoraphidium neglectum from its genome sequence reveals characteristics suitable for biofuel production.</title>
        <authorList>
            <person name="Bogen C."/>
            <person name="Al-Dilaimi A."/>
            <person name="Albersmeier A."/>
            <person name="Wichmann J."/>
            <person name="Grundmann M."/>
            <person name="Rupp O."/>
            <person name="Lauersen K.J."/>
            <person name="Blifernez-Klassen O."/>
            <person name="Kalinowski J."/>
            <person name="Goesmann A."/>
            <person name="Mussgnug J.H."/>
            <person name="Kruse O."/>
        </authorList>
    </citation>
    <scope>NUCLEOTIDE SEQUENCE [LARGE SCALE GENOMIC DNA]</scope>
    <source>
        <strain evidence="1 2">SAG 48.87</strain>
    </source>
</reference>
<evidence type="ECO:0000313" key="1">
    <source>
        <dbReference type="EMBL" id="KIZ03541.1"/>
    </source>
</evidence>
<proteinExistence type="predicted"/>
<accession>A0A0D2NE79</accession>
<evidence type="ECO:0000313" key="2">
    <source>
        <dbReference type="Proteomes" id="UP000054498"/>
    </source>
</evidence>
<dbReference type="Proteomes" id="UP000054498">
    <property type="component" value="Unassembled WGS sequence"/>
</dbReference>